<keyword evidence="2" id="KW-1185">Reference proteome</keyword>
<protein>
    <recommendedName>
        <fullName evidence="3">Cytochrome c</fullName>
    </recommendedName>
</protein>
<dbReference type="Proteomes" id="UP001183817">
    <property type="component" value="Unassembled WGS sequence"/>
</dbReference>
<evidence type="ECO:0000313" key="2">
    <source>
        <dbReference type="Proteomes" id="UP001183817"/>
    </source>
</evidence>
<organism evidence="1 2">
    <name type="scientific">Paeniglutamicibacter sulfureus</name>
    <dbReference type="NCBI Taxonomy" id="43666"/>
    <lineage>
        <taxon>Bacteria</taxon>
        <taxon>Bacillati</taxon>
        <taxon>Actinomycetota</taxon>
        <taxon>Actinomycetes</taxon>
        <taxon>Micrococcales</taxon>
        <taxon>Micrococcaceae</taxon>
        <taxon>Paeniglutamicibacter</taxon>
    </lineage>
</organism>
<gene>
    <name evidence="1" type="ORF">J2S64_004063</name>
</gene>
<evidence type="ECO:0000313" key="1">
    <source>
        <dbReference type="EMBL" id="MDR7360372.1"/>
    </source>
</evidence>
<reference evidence="1 2" key="1">
    <citation type="submission" date="2023-07" db="EMBL/GenBank/DDBJ databases">
        <title>Sequencing the genomes of 1000 actinobacteria strains.</title>
        <authorList>
            <person name="Klenk H.-P."/>
        </authorList>
    </citation>
    <scope>NUCLEOTIDE SEQUENCE [LARGE SCALE GENOMIC DNA]</scope>
    <source>
        <strain evidence="1 2">DSM 20167</strain>
    </source>
</reference>
<dbReference type="EMBL" id="JAVDYI010000001">
    <property type="protein sequence ID" value="MDR7360372.1"/>
    <property type="molecule type" value="Genomic_DNA"/>
</dbReference>
<proteinExistence type="predicted"/>
<sequence length="53" mass="5795">MTGDRLTMYPSLIDTAGYLSTAQLTDVLNYIVTRRTAGDLAVLSPYELMVVSP</sequence>
<accession>A0ABU2BP16</accession>
<evidence type="ECO:0008006" key="3">
    <source>
        <dbReference type="Google" id="ProtNLM"/>
    </source>
</evidence>
<comment type="caution">
    <text evidence="1">The sequence shown here is derived from an EMBL/GenBank/DDBJ whole genome shotgun (WGS) entry which is preliminary data.</text>
</comment>
<name>A0ABU2BP16_9MICC</name>